<dbReference type="EC" id="3.1.3.48" evidence="1"/>
<dbReference type="InterPro" id="IPR036860">
    <property type="entry name" value="SH2_dom_sf"/>
</dbReference>
<accession>A0A914DBH6</accession>
<dbReference type="PANTHER" id="PTHR46257:SF3">
    <property type="entry name" value="TYROSINE-PROTEIN PHOSPHATASE CORKSCREW"/>
    <property type="match status" value="1"/>
</dbReference>
<keyword evidence="2" id="KW-0378">Hydrolase</keyword>
<dbReference type="PROSITE" id="PS50001">
    <property type="entry name" value="SH2"/>
    <property type="match status" value="1"/>
</dbReference>
<dbReference type="Gene3D" id="2.30.29.30">
    <property type="entry name" value="Pleckstrin-homology domain (PH domain)/Phosphotyrosine-binding domain (PTB)"/>
    <property type="match status" value="1"/>
</dbReference>
<keyword evidence="7" id="KW-1185">Reference proteome</keyword>
<evidence type="ECO:0000256" key="4">
    <source>
        <dbReference type="ARBA" id="ARBA00022999"/>
    </source>
</evidence>
<keyword evidence="3" id="KW-0904">Protein phosphatase</keyword>
<evidence type="ECO:0000256" key="2">
    <source>
        <dbReference type="ARBA" id="ARBA00022801"/>
    </source>
</evidence>
<sequence length="242" mass="27959">MVTSKVGYTIPSEVHDMIGHNDPEIEDCYVDMNVSTNFIWIIIWNSGGSERKRSMRIKIEDISIVSKGTEEDIDKYICFVAKLMNPKTKQLERRCYVFYCEYGTDNVTDAIALAFKLNEAQSRNPVTNQHVENQQDLIQVSWFHGTISRELAEIRLSMDGEFLLRQSLNCPGQMILSVMEDGKVKHIQLTEEEKFTNCEFNSITELINHHCEEGIAMELRNSLIYLRKPIARPDQNCSEQIE</sequence>
<dbReference type="GO" id="GO:0001784">
    <property type="term" value="F:phosphotyrosine residue binding"/>
    <property type="evidence" value="ECO:0007669"/>
    <property type="project" value="TreeGrafter"/>
</dbReference>
<dbReference type="PRINTS" id="PR00401">
    <property type="entry name" value="SH2DOMAIN"/>
</dbReference>
<organism evidence="7 8">
    <name type="scientific">Acrobeloides nanus</name>
    <dbReference type="NCBI Taxonomy" id="290746"/>
    <lineage>
        <taxon>Eukaryota</taxon>
        <taxon>Metazoa</taxon>
        <taxon>Ecdysozoa</taxon>
        <taxon>Nematoda</taxon>
        <taxon>Chromadorea</taxon>
        <taxon>Rhabditida</taxon>
        <taxon>Tylenchina</taxon>
        <taxon>Cephalobomorpha</taxon>
        <taxon>Cephaloboidea</taxon>
        <taxon>Cephalobidae</taxon>
        <taxon>Acrobeloides</taxon>
    </lineage>
</organism>
<dbReference type="InterPro" id="IPR011993">
    <property type="entry name" value="PH-like_dom_sf"/>
</dbReference>
<dbReference type="SMART" id="SM00252">
    <property type="entry name" value="SH2"/>
    <property type="match status" value="1"/>
</dbReference>
<evidence type="ECO:0000313" key="7">
    <source>
        <dbReference type="Proteomes" id="UP000887540"/>
    </source>
</evidence>
<reference evidence="8" key="1">
    <citation type="submission" date="2022-11" db="UniProtKB">
        <authorList>
            <consortium name="WormBaseParasite"/>
        </authorList>
    </citation>
    <scope>IDENTIFICATION</scope>
</reference>
<feature type="domain" description="SH2" evidence="6">
    <location>
        <begin position="142"/>
        <end position="230"/>
    </location>
</feature>
<dbReference type="SUPFAM" id="SSF55550">
    <property type="entry name" value="SH2 domain"/>
    <property type="match status" value="1"/>
</dbReference>
<name>A0A914DBH6_9BILA</name>
<dbReference type="InterPro" id="IPR000980">
    <property type="entry name" value="SH2"/>
</dbReference>
<keyword evidence="4 5" id="KW-0727">SH2 domain</keyword>
<dbReference type="GO" id="GO:0005737">
    <property type="term" value="C:cytoplasm"/>
    <property type="evidence" value="ECO:0007669"/>
    <property type="project" value="TreeGrafter"/>
</dbReference>
<proteinExistence type="predicted"/>
<dbReference type="WBParaSite" id="ACRNAN_scaffold2262.g14217.t1">
    <property type="protein sequence ID" value="ACRNAN_scaffold2262.g14217.t1"/>
    <property type="gene ID" value="ACRNAN_scaffold2262.g14217"/>
</dbReference>
<dbReference type="SUPFAM" id="SSF50729">
    <property type="entry name" value="PH domain-like"/>
    <property type="match status" value="1"/>
</dbReference>
<evidence type="ECO:0000313" key="8">
    <source>
        <dbReference type="WBParaSite" id="ACRNAN_scaffold2262.g14217.t1"/>
    </source>
</evidence>
<dbReference type="AlphaFoldDB" id="A0A914DBH6"/>
<evidence type="ECO:0000256" key="3">
    <source>
        <dbReference type="ARBA" id="ARBA00022912"/>
    </source>
</evidence>
<dbReference type="GO" id="GO:0030154">
    <property type="term" value="P:cell differentiation"/>
    <property type="evidence" value="ECO:0007669"/>
    <property type="project" value="TreeGrafter"/>
</dbReference>
<dbReference type="InterPro" id="IPR006020">
    <property type="entry name" value="PTB/PI_dom"/>
</dbReference>
<dbReference type="GO" id="GO:0000278">
    <property type="term" value="P:mitotic cell cycle"/>
    <property type="evidence" value="ECO:0007669"/>
    <property type="project" value="TreeGrafter"/>
</dbReference>
<dbReference type="Pfam" id="PF00017">
    <property type="entry name" value="SH2"/>
    <property type="match status" value="1"/>
</dbReference>
<dbReference type="GO" id="GO:0035556">
    <property type="term" value="P:intracellular signal transduction"/>
    <property type="evidence" value="ECO:0007669"/>
    <property type="project" value="TreeGrafter"/>
</dbReference>
<evidence type="ECO:0000256" key="5">
    <source>
        <dbReference type="PROSITE-ProRule" id="PRU00191"/>
    </source>
</evidence>
<protein>
    <recommendedName>
        <fullName evidence="1">protein-tyrosine-phosphatase</fullName>
        <ecNumber evidence="1">3.1.3.48</ecNumber>
    </recommendedName>
</protein>
<dbReference type="GO" id="GO:0004726">
    <property type="term" value="F:non-membrane spanning protein tyrosine phosphatase activity"/>
    <property type="evidence" value="ECO:0007669"/>
    <property type="project" value="TreeGrafter"/>
</dbReference>
<dbReference type="PANTHER" id="PTHR46257">
    <property type="entry name" value="TYROSINE-PROTEIN PHOSPHATASE CORKSCREW"/>
    <property type="match status" value="1"/>
</dbReference>
<dbReference type="Pfam" id="PF00640">
    <property type="entry name" value="PID"/>
    <property type="match status" value="1"/>
</dbReference>
<dbReference type="Proteomes" id="UP000887540">
    <property type="component" value="Unplaced"/>
</dbReference>
<dbReference type="InterPro" id="IPR052123">
    <property type="entry name" value="Non-rcpt_Tyr_Phosphatase"/>
</dbReference>
<evidence type="ECO:0000259" key="6">
    <source>
        <dbReference type="PROSITE" id="PS50001"/>
    </source>
</evidence>
<dbReference type="Gene3D" id="3.30.505.10">
    <property type="entry name" value="SH2 domain"/>
    <property type="match status" value="1"/>
</dbReference>
<evidence type="ECO:0000256" key="1">
    <source>
        <dbReference type="ARBA" id="ARBA00013064"/>
    </source>
</evidence>